<keyword evidence="1" id="KW-0436">Ligase</keyword>
<protein>
    <submittedName>
        <fullName evidence="1">Methylcrotonoyl-CoA carboxylase beta chain, mitochondrial</fullName>
        <ecNumber evidence="1">6.4.1.4</ecNumber>
    </submittedName>
</protein>
<sequence>YEREGHPYYSSARLWDDGIINPADTRKVLGLAISASLNSGIEHTEFGVFRM</sequence>
<dbReference type="Proteomes" id="UP001145114">
    <property type="component" value="Unassembled WGS sequence"/>
</dbReference>
<comment type="caution">
    <text evidence="1">The sequence shown here is derived from an EMBL/GenBank/DDBJ whole genome shotgun (WGS) entry which is preliminary data.</text>
</comment>
<proteinExistence type="predicted"/>
<gene>
    <name evidence="1" type="primary">MCCC2_2</name>
    <name evidence="1" type="ORF">EV182_008353</name>
</gene>
<accession>A0ACC1HMH2</accession>
<organism evidence="1 2">
    <name type="scientific">Spiromyces aspiralis</name>
    <dbReference type="NCBI Taxonomy" id="68401"/>
    <lineage>
        <taxon>Eukaryota</taxon>
        <taxon>Fungi</taxon>
        <taxon>Fungi incertae sedis</taxon>
        <taxon>Zoopagomycota</taxon>
        <taxon>Kickxellomycotina</taxon>
        <taxon>Kickxellomycetes</taxon>
        <taxon>Kickxellales</taxon>
        <taxon>Kickxellaceae</taxon>
        <taxon>Spiromyces</taxon>
    </lineage>
</organism>
<keyword evidence="2" id="KW-1185">Reference proteome</keyword>
<reference evidence="1" key="1">
    <citation type="submission" date="2022-06" db="EMBL/GenBank/DDBJ databases">
        <title>Phylogenomic reconstructions and comparative analyses of Kickxellomycotina fungi.</title>
        <authorList>
            <person name="Reynolds N.K."/>
            <person name="Stajich J.E."/>
            <person name="Barry K."/>
            <person name="Grigoriev I.V."/>
            <person name="Crous P."/>
            <person name="Smith M.E."/>
        </authorList>
    </citation>
    <scope>NUCLEOTIDE SEQUENCE</scope>
    <source>
        <strain evidence="1">RSA 2271</strain>
    </source>
</reference>
<name>A0ACC1HMH2_9FUNG</name>
<feature type="non-terminal residue" evidence="1">
    <location>
        <position position="1"/>
    </location>
</feature>
<dbReference type="EC" id="6.4.1.4" evidence="1"/>
<evidence type="ECO:0000313" key="1">
    <source>
        <dbReference type="EMBL" id="KAJ1676358.1"/>
    </source>
</evidence>
<dbReference type="EMBL" id="JAMZIH010004253">
    <property type="protein sequence ID" value="KAJ1676358.1"/>
    <property type="molecule type" value="Genomic_DNA"/>
</dbReference>
<evidence type="ECO:0000313" key="2">
    <source>
        <dbReference type="Proteomes" id="UP001145114"/>
    </source>
</evidence>